<evidence type="ECO:0000256" key="4">
    <source>
        <dbReference type="ARBA" id="ARBA00022801"/>
    </source>
</evidence>
<dbReference type="PRINTS" id="PR00481">
    <property type="entry name" value="LAMNOPPTDASE"/>
</dbReference>
<feature type="compositionally biased region" description="Basic and acidic residues" evidence="5">
    <location>
        <begin position="108"/>
        <end position="122"/>
    </location>
</feature>
<keyword evidence="8" id="KW-1185">Reference proteome</keyword>
<reference evidence="7 8" key="1">
    <citation type="journal article" date="2023" name="Hortic Res">
        <title>The complete reference genome for grapevine (Vitis vinifera L.) genetics and breeding.</title>
        <authorList>
            <person name="Shi X."/>
            <person name="Cao S."/>
            <person name="Wang X."/>
            <person name="Huang S."/>
            <person name="Wang Y."/>
            <person name="Liu Z."/>
            <person name="Liu W."/>
            <person name="Leng X."/>
            <person name="Peng Y."/>
            <person name="Wang N."/>
            <person name="Wang Y."/>
            <person name="Ma Z."/>
            <person name="Xu X."/>
            <person name="Zhang F."/>
            <person name="Xue H."/>
            <person name="Zhong H."/>
            <person name="Wang Y."/>
            <person name="Zhang K."/>
            <person name="Velt A."/>
            <person name="Avia K."/>
            <person name="Holtgrawe D."/>
            <person name="Grimplet J."/>
            <person name="Matus J.T."/>
            <person name="Ware D."/>
            <person name="Wu X."/>
            <person name="Wang H."/>
            <person name="Liu C."/>
            <person name="Fang Y."/>
            <person name="Rustenholz C."/>
            <person name="Cheng Z."/>
            <person name="Xiao H."/>
            <person name="Zhou Y."/>
        </authorList>
    </citation>
    <scope>NUCLEOTIDE SEQUENCE [LARGE SCALE GENOMIC DNA]</scope>
    <source>
        <strain evidence="8">cv. Pinot noir / PN40024</strain>
        <tissue evidence="7">Leaf</tissue>
    </source>
</reference>
<keyword evidence="4" id="KW-0378">Hydrolase</keyword>
<dbReference type="Proteomes" id="UP001227230">
    <property type="component" value="Chromosome 18"/>
</dbReference>
<dbReference type="Gene3D" id="3.40.630.10">
    <property type="entry name" value="Zn peptidases"/>
    <property type="match status" value="1"/>
</dbReference>
<feature type="region of interest" description="Disordered" evidence="5">
    <location>
        <begin position="102"/>
        <end position="129"/>
    </location>
</feature>
<sequence>MPAREVGFQLLPGGFNDKIADASTSQAELQFDQVSPELSVEGLAKNSVDLNKDQSLYTSGKGGKTLLILVKLNASGYDAIHITRIETSFECDTFIPTFGTSTFHPCRRGGDPTERDDDHDSPEGDDDDSEYEATVLGAAKAVVQIKPSGVEVHFIVSAYEKMVSRTGLRPGNVVIALNGKTIEANNLERAKAHKSIMETGSLERIKKIEEQGLSYPENPDIHLEQVVHVLLESQETNKMQEQNFWNTEKPLNVCSYAAGS</sequence>
<feature type="domain" description="Cytosol aminopeptidase" evidence="6">
    <location>
        <begin position="133"/>
        <end position="187"/>
    </location>
</feature>
<gene>
    <name evidence="7" type="ORF">VitviT2T_029073</name>
</gene>
<evidence type="ECO:0000256" key="1">
    <source>
        <dbReference type="ARBA" id="ARBA00009528"/>
    </source>
</evidence>
<comment type="similarity">
    <text evidence="1">Belongs to the peptidase M17 family.</text>
</comment>
<name>A0ABY9DXE6_VITVI</name>
<evidence type="ECO:0000256" key="3">
    <source>
        <dbReference type="ARBA" id="ARBA00022670"/>
    </source>
</evidence>
<dbReference type="PANTHER" id="PTHR11963">
    <property type="entry name" value="LEUCINE AMINOPEPTIDASE-RELATED"/>
    <property type="match status" value="1"/>
</dbReference>
<evidence type="ECO:0000313" key="7">
    <source>
        <dbReference type="EMBL" id="WKA11591.1"/>
    </source>
</evidence>
<dbReference type="InterPro" id="IPR000819">
    <property type="entry name" value="Peptidase_M17_C"/>
</dbReference>
<dbReference type="Pfam" id="PF00883">
    <property type="entry name" value="Peptidase_M17"/>
    <property type="match status" value="1"/>
</dbReference>
<proteinExistence type="inferred from homology"/>
<evidence type="ECO:0000313" key="8">
    <source>
        <dbReference type="Proteomes" id="UP001227230"/>
    </source>
</evidence>
<keyword evidence="2" id="KW-0031">Aminopeptidase</keyword>
<evidence type="ECO:0000256" key="2">
    <source>
        <dbReference type="ARBA" id="ARBA00022438"/>
    </source>
</evidence>
<evidence type="ECO:0000259" key="6">
    <source>
        <dbReference type="Pfam" id="PF00883"/>
    </source>
</evidence>
<accession>A0ABY9DXE6</accession>
<dbReference type="InterPro" id="IPR011356">
    <property type="entry name" value="Leucine_aapep/pepB"/>
</dbReference>
<dbReference type="EMBL" id="CP126665">
    <property type="protein sequence ID" value="WKA11591.1"/>
    <property type="molecule type" value="Genomic_DNA"/>
</dbReference>
<dbReference type="PANTHER" id="PTHR11963:SF23">
    <property type="entry name" value="CYTOSOL AMINOPEPTIDASE"/>
    <property type="match status" value="1"/>
</dbReference>
<organism evidence="7 8">
    <name type="scientific">Vitis vinifera</name>
    <name type="common">Grape</name>
    <dbReference type="NCBI Taxonomy" id="29760"/>
    <lineage>
        <taxon>Eukaryota</taxon>
        <taxon>Viridiplantae</taxon>
        <taxon>Streptophyta</taxon>
        <taxon>Embryophyta</taxon>
        <taxon>Tracheophyta</taxon>
        <taxon>Spermatophyta</taxon>
        <taxon>Magnoliopsida</taxon>
        <taxon>eudicotyledons</taxon>
        <taxon>Gunneridae</taxon>
        <taxon>Pentapetalae</taxon>
        <taxon>rosids</taxon>
        <taxon>Vitales</taxon>
        <taxon>Vitaceae</taxon>
        <taxon>Viteae</taxon>
        <taxon>Vitis</taxon>
    </lineage>
</organism>
<dbReference type="SUPFAM" id="SSF53187">
    <property type="entry name" value="Zn-dependent exopeptidases"/>
    <property type="match status" value="1"/>
</dbReference>
<protein>
    <recommendedName>
        <fullName evidence="6">Cytosol aminopeptidase domain-containing protein</fullName>
    </recommendedName>
</protein>
<keyword evidence="3" id="KW-0645">Protease</keyword>
<evidence type="ECO:0000256" key="5">
    <source>
        <dbReference type="SAM" id="MobiDB-lite"/>
    </source>
</evidence>